<dbReference type="PROSITE" id="PS50071">
    <property type="entry name" value="HOMEOBOX_2"/>
    <property type="match status" value="1"/>
</dbReference>
<name>A0AAD2HGV7_9AGAR</name>
<evidence type="ECO:0000256" key="3">
    <source>
        <dbReference type="ARBA" id="ARBA00023155"/>
    </source>
</evidence>
<feature type="compositionally biased region" description="Polar residues" evidence="6">
    <location>
        <begin position="51"/>
        <end position="62"/>
    </location>
</feature>
<feature type="compositionally biased region" description="Pro residues" evidence="6">
    <location>
        <begin position="252"/>
        <end position="261"/>
    </location>
</feature>
<dbReference type="CDD" id="cd00086">
    <property type="entry name" value="homeodomain"/>
    <property type="match status" value="1"/>
</dbReference>
<dbReference type="PANTHER" id="PTHR11850">
    <property type="entry name" value="HOMEOBOX PROTEIN TRANSCRIPTION FACTORS"/>
    <property type="match status" value="1"/>
</dbReference>
<feature type="DNA-binding region" description="Homeobox" evidence="5">
    <location>
        <begin position="294"/>
        <end position="352"/>
    </location>
</feature>
<feature type="compositionally biased region" description="Low complexity" evidence="6">
    <location>
        <begin position="36"/>
        <end position="48"/>
    </location>
</feature>
<dbReference type="SMART" id="SM00389">
    <property type="entry name" value="HOX"/>
    <property type="match status" value="1"/>
</dbReference>
<evidence type="ECO:0000256" key="5">
    <source>
        <dbReference type="PROSITE-ProRule" id="PRU00108"/>
    </source>
</evidence>
<dbReference type="GO" id="GO:0006355">
    <property type="term" value="P:regulation of DNA-templated transcription"/>
    <property type="evidence" value="ECO:0007669"/>
    <property type="project" value="InterPro"/>
</dbReference>
<feature type="region of interest" description="Disordered" evidence="6">
    <location>
        <begin position="226"/>
        <end position="302"/>
    </location>
</feature>
<keyword evidence="3 5" id="KW-0371">Homeobox</keyword>
<sequence>MVKATRSSPAELRADEKANHDEGESSQTKQEDTSEAQSAAPRKSAAASEPCEQSGSPTTSPTDDVLKIKPVKSNGSTSCEQDQSVPGPPAVPSRRTSSSSHSPVSASPVSHSPLPHAPGPPHGVAPPYPYAPMGHEHYMHYPPQPWAYRGHDAPQGPIYHGEHPHPPPPPHLWHPGTQPHPAAQSHPGAHPHPHYHPGPYPAHPPHPDMEAHSSVRLPSIQALLTEPYRDGPQGQVPRMPGYGERQDWPPSQGAPPPPAAPTPQIAAPVPDRYPPVVASLPNEDSRPRTPQGMSSRKRGRLPKETTDFLKAWLHSHSAHPYPSEIEKKQMCHATGLSMSQVSNWMINGRRRILGPSYTASSRSSSHSTPPTGSLSSQSVVLSPPAVMLSAAPSAQMLSNPAPPAMMLRTPSTGGPQHP</sequence>
<keyword evidence="2 5" id="KW-0238">DNA-binding</keyword>
<accession>A0AAD2HGV7</accession>
<evidence type="ECO:0000313" key="9">
    <source>
        <dbReference type="Proteomes" id="UP001295794"/>
    </source>
</evidence>
<dbReference type="EMBL" id="CAVNYO010000403">
    <property type="protein sequence ID" value="CAK5274786.1"/>
    <property type="molecule type" value="Genomic_DNA"/>
</dbReference>
<comment type="similarity">
    <text evidence="1">Belongs to the TALE/M-ATYP homeobox family.</text>
</comment>
<feature type="compositionally biased region" description="Polar residues" evidence="6">
    <location>
        <begin position="73"/>
        <end position="84"/>
    </location>
</feature>
<gene>
    <name evidence="8" type="ORF">MYCIT1_LOCUS22097</name>
</gene>
<feature type="region of interest" description="Disordered" evidence="6">
    <location>
        <begin position="1"/>
        <end position="129"/>
    </location>
</feature>
<feature type="domain" description="Homeobox" evidence="7">
    <location>
        <begin position="292"/>
        <end position="351"/>
    </location>
</feature>
<evidence type="ECO:0000256" key="6">
    <source>
        <dbReference type="SAM" id="MobiDB-lite"/>
    </source>
</evidence>
<dbReference type="InterPro" id="IPR009057">
    <property type="entry name" value="Homeodomain-like_sf"/>
</dbReference>
<protein>
    <recommendedName>
        <fullName evidence="7">Homeobox domain-containing protein</fullName>
    </recommendedName>
</protein>
<evidence type="ECO:0000256" key="4">
    <source>
        <dbReference type="ARBA" id="ARBA00023242"/>
    </source>
</evidence>
<keyword evidence="9" id="KW-1185">Reference proteome</keyword>
<evidence type="ECO:0000256" key="2">
    <source>
        <dbReference type="ARBA" id="ARBA00023125"/>
    </source>
</evidence>
<comment type="subcellular location">
    <subcellularLocation>
        <location evidence="5">Nucleus</location>
    </subcellularLocation>
</comment>
<reference evidence="8" key="1">
    <citation type="submission" date="2023-11" db="EMBL/GenBank/DDBJ databases">
        <authorList>
            <person name="De Vega J J."/>
            <person name="De Vega J J."/>
        </authorList>
    </citation>
    <scope>NUCLEOTIDE SEQUENCE</scope>
</reference>
<dbReference type="AlphaFoldDB" id="A0AAD2HGV7"/>
<organism evidence="8 9">
    <name type="scientific">Mycena citricolor</name>
    <dbReference type="NCBI Taxonomy" id="2018698"/>
    <lineage>
        <taxon>Eukaryota</taxon>
        <taxon>Fungi</taxon>
        <taxon>Dikarya</taxon>
        <taxon>Basidiomycota</taxon>
        <taxon>Agaricomycotina</taxon>
        <taxon>Agaricomycetes</taxon>
        <taxon>Agaricomycetidae</taxon>
        <taxon>Agaricales</taxon>
        <taxon>Marasmiineae</taxon>
        <taxon>Mycenaceae</taxon>
        <taxon>Mycena</taxon>
    </lineage>
</organism>
<dbReference type="Pfam" id="PF05920">
    <property type="entry name" value="Homeobox_KN"/>
    <property type="match status" value="1"/>
</dbReference>
<feature type="compositionally biased region" description="Polar residues" evidence="6">
    <location>
        <begin position="409"/>
        <end position="418"/>
    </location>
</feature>
<feature type="compositionally biased region" description="Low complexity" evidence="6">
    <location>
        <begin position="92"/>
        <end position="114"/>
    </location>
</feature>
<feature type="region of interest" description="Disordered" evidence="6">
    <location>
        <begin position="393"/>
        <end position="418"/>
    </location>
</feature>
<dbReference type="InterPro" id="IPR050224">
    <property type="entry name" value="TALE_homeobox"/>
</dbReference>
<feature type="region of interest" description="Disordered" evidence="6">
    <location>
        <begin position="355"/>
        <end position="379"/>
    </location>
</feature>
<feature type="region of interest" description="Disordered" evidence="6">
    <location>
        <begin position="152"/>
        <end position="213"/>
    </location>
</feature>
<feature type="compositionally biased region" description="Basic and acidic residues" evidence="6">
    <location>
        <begin position="12"/>
        <end position="23"/>
    </location>
</feature>
<keyword evidence="4 5" id="KW-0539">Nucleus</keyword>
<dbReference type="GO" id="GO:0003677">
    <property type="term" value="F:DNA binding"/>
    <property type="evidence" value="ECO:0007669"/>
    <property type="project" value="UniProtKB-UniRule"/>
</dbReference>
<dbReference type="Proteomes" id="UP001295794">
    <property type="component" value="Unassembled WGS sequence"/>
</dbReference>
<dbReference type="Gene3D" id="1.10.10.60">
    <property type="entry name" value="Homeodomain-like"/>
    <property type="match status" value="1"/>
</dbReference>
<dbReference type="InterPro" id="IPR008422">
    <property type="entry name" value="KN_HD"/>
</dbReference>
<evidence type="ECO:0000313" key="8">
    <source>
        <dbReference type="EMBL" id="CAK5274786.1"/>
    </source>
</evidence>
<evidence type="ECO:0000259" key="7">
    <source>
        <dbReference type="PROSITE" id="PS50071"/>
    </source>
</evidence>
<dbReference type="InterPro" id="IPR001356">
    <property type="entry name" value="HD"/>
</dbReference>
<feature type="compositionally biased region" description="Pro residues" evidence="6">
    <location>
        <begin position="115"/>
        <end position="129"/>
    </location>
</feature>
<dbReference type="GO" id="GO:0005634">
    <property type="term" value="C:nucleus"/>
    <property type="evidence" value="ECO:0007669"/>
    <property type="project" value="UniProtKB-SubCell"/>
</dbReference>
<comment type="caution">
    <text evidence="8">The sequence shown here is derived from an EMBL/GenBank/DDBJ whole genome shotgun (WGS) entry which is preliminary data.</text>
</comment>
<proteinExistence type="inferred from homology"/>
<evidence type="ECO:0000256" key="1">
    <source>
        <dbReference type="ARBA" id="ARBA00005800"/>
    </source>
</evidence>
<dbReference type="SUPFAM" id="SSF46689">
    <property type="entry name" value="Homeodomain-like"/>
    <property type="match status" value="1"/>
</dbReference>